<name>A0A232ENZ0_9HYME</name>
<gene>
    <name evidence="1" type="ORF">TSAR_009821</name>
</gene>
<protein>
    <submittedName>
        <fullName evidence="1">Uncharacterized protein</fullName>
    </submittedName>
</protein>
<sequence>MGSNPEPRDASHGARPLCYRCDTSLALQTYASVTLDNFGPWLEARRVPHLPASLPHITSAPETSKSLSFDLRKSLVQSLVLPFFDYACLVYHDLTGELNLRLQRAQNVCNRFVYGNILWTDHVTAYRQKLDWLPVKGRREYFLDTLTFSLLQTNRPVYLISNLILTTNRGVRRFTRHGVLTFFIRHFPAAYPISGTI</sequence>
<dbReference type="Proteomes" id="UP000215335">
    <property type="component" value="Unassembled WGS sequence"/>
</dbReference>
<dbReference type="AlphaFoldDB" id="A0A232ENZ0"/>
<accession>A0A232ENZ0</accession>
<dbReference type="OrthoDB" id="5953030at2759"/>
<organism evidence="1 2">
    <name type="scientific">Trichomalopsis sarcophagae</name>
    <dbReference type="NCBI Taxonomy" id="543379"/>
    <lineage>
        <taxon>Eukaryota</taxon>
        <taxon>Metazoa</taxon>
        <taxon>Ecdysozoa</taxon>
        <taxon>Arthropoda</taxon>
        <taxon>Hexapoda</taxon>
        <taxon>Insecta</taxon>
        <taxon>Pterygota</taxon>
        <taxon>Neoptera</taxon>
        <taxon>Endopterygota</taxon>
        <taxon>Hymenoptera</taxon>
        <taxon>Apocrita</taxon>
        <taxon>Proctotrupomorpha</taxon>
        <taxon>Chalcidoidea</taxon>
        <taxon>Pteromalidae</taxon>
        <taxon>Pteromalinae</taxon>
        <taxon>Trichomalopsis</taxon>
    </lineage>
</organism>
<comment type="caution">
    <text evidence="1">The sequence shown here is derived from an EMBL/GenBank/DDBJ whole genome shotgun (WGS) entry which is preliminary data.</text>
</comment>
<evidence type="ECO:0000313" key="2">
    <source>
        <dbReference type="Proteomes" id="UP000215335"/>
    </source>
</evidence>
<reference evidence="1 2" key="1">
    <citation type="journal article" date="2017" name="Curr. Biol.">
        <title>The Evolution of Venom by Co-option of Single-Copy Genes.</title>
        <authorList>
            <person name="Martinson E.O."/>
            <person name="Mrinalini"/>
            <person name="Kelkar Y.D."/>
            <person name="Chang C.H."/>
            <person name="Werren J.H."/>
        </authorList>
    </citation>
    <scope>NUCLEOTIDE SEQUENCE [LARGE SCALE GENOMIC DNA]</scope>
    <source>
        <strain evidence="1 2">Alberta</strain>
        <tissue evidence="1">Whole body</tissue>
    </source>
</reference>
<dbReference type="EMBL" id="NNAY01003039">
    <property type="protein sequence ID" value="OXU20075.1"/>
    <property type="molecule type" value="Genomic_DNA"/>
</dbReference>
<proteinExistence type="predicted"/>
<evidence type="ECO:0000313" key="1">
    <source>
        <dbReference type="EMBL" id="OXU20075.1"/>
    </source>
</evidence>
<keyword evidence="2" id="KW-1185">Reference proteome</keyword>